<sequence>MAAATEQLTRPVLLRKRRRGYGRCDYERFDHITTSHVNAGRGKIGDVEVDCRFFFTKSRWGYLGSDYDSSGTPGGIIYLDLDFHQPSDCRLRAATVVVTLTDQDDEHRRTCQNRPSRPVKFTSHYGPRHMRGAERQMQKRITKQLIPYVEVMGQGAGGVGIHSEKLAVTSSRWNFSGHLGATSGSNWDNKLKWVLEENRHEDQSMHSNVIHTAFAFEHNATQFFMTVEVTGKLVRTRDQLRQSLRFKDQEKSVTIKFQWKDGKYSCPALLDDVAKDLHLAMEHENRCSVPAEIPDALPVNFMETTNPSPRPWASPGVSQQATLGPEFSHGMPTNTEMSIPGIMGPSQMVPPPSDDMMRLAAGLTLAPSIEPAELSSPRSEAAMESDQTERESGHSHRRQDCEIHW</sequence>
<keyword evidence="3" id="KW-1185">Reference proteome</keyword>
<name>A0AAN7B591_9PEZI</name>
<proteinExistence type="predicted"/>
<dbReference type="AlphaFoldDB" id="A0AAN7B591"/>
<protein>
    <submittedName>
        <fullName evidence="2">Uncharacterized protein</fullName>
    </submittedName>
</protein>
<evidence type="ECO:0000313" key="3">
    <source>
        <dbReference type="Proteomes" id="UP001301769"/>
    </source>
</evidence>
<gene>
    <name evidence="2" type="ORF">QBC37DRAFT_376094</name>
</gene>
<feature type="compositionally biased region" description="Basic and acidic residues" evidence="1">
    <location>
        <begin position="387"/>
        <end position="405"/>
    </location>
</feature>
<reference evidence="2" key="1">
    <citation type="journal article" date="2023" name="Mol. Phylogenet. Evol.">
        <title>Genome-scale phylogeny and comparative genomics of the fungal order Sordariales.</title>
        <authorList>
            <person name="Hensen N."/>
            <person name="Bonometti L."/>
            <person name="Westerberg I."/>
            <person name="Brannstrom I.O."/>
            <person name="Guillou S."/>
            <person name="Cros-Aarteil S."/>
            <person name="Calhoun S."/>
            <person name="Haridas S."/>
            <person name="Kuo A."/>
            <person name="Mondo S."/>
            <person name="Pangilinan J."/>
            <person name="Riley R."/>
            <person name="LaButti K."/>
            <person name="Andreopoulos B."/>
            <person name="Lipzen A."/>
            <person name="Chen C."/>
            <person name="Yan M."/>
            <person name="Daum C."/>
            <person name="Ng V."/>
            <person name="Clum A."/>
            <person name="Steindorff A."/>
            <person name="Ohm R.A."/>
            <person name="Martin F."/>
            <person name="Silar P."/>
            <person name="Natvig D.O."/>
            <person name="Lalanne C."/>
            <person name="Gautier V."/>
            <person name="Ament-Velasquez S.L."/>
            <person name="Kruys A."/>
            <person name="Hutchinson M.I."/>
            <person name="Powell A.J."/>
            <person name="Barry K."/>
            <person name="Miller A.N."/>
            <person name="Grigoriev I.V."/>
            <person name="Debuchy R."/>
            <person name="Gladieux P."/>
            <person name="Hiltunen Thoren M."/>
            <person name="Johannesson H."/>
        </authorList>
    </citation>
    <scope>NUCLEOTIDE SEQUENCE</scope>
    <source>
        <strain evidence="2">PSN293</strain>
    </source>
</reference>
<accession>A0AAN7B591</accession>
<organism evidence="2 3">
    <name type="scientific">Rhypophila decipiens</name>
    <dbReference type="NCBI Taxonomy" id="261697"/>
    <lineage>
        <taxon>Eukaryota</taxon>
        <taxon>Fungi</taxon>
        <taxon>Dikarya</taxon>
        <taxon>Ascomycota</taxon>
        <taxon>Pezizomycotina</taxon>
        <taxon>Sordariomycetes</taxon>
        <taxon>Sordariomycetidae</taxon>
        <taxon>Sordariales</taxon>
        <taxon>Naviculisporaceae</taxon>
        <taxon>Rhypophila</taxon>
    </lineage>
</organism>
<reference evidence="2" key="2">
    <citation type="submission" date="2023-05" db="EMBL/GenBank/DDBJ databases">
        <authorList>
            <consortium name="Lawrence Berkeley National Laboratory"/>
            <person name="Steindorff A."/>
            <person name="Hensen N."/>
            <person name="Bonometti L."/>
            <person name="Westerberg I."/>
            <person name="Brannstrom I.O."/>
            <person name="Guillou S."/>
            <person name="Cros-Aarteil S."/>
            <person name="Calhoun S."/>
            <person name="Haridas S."/>
            <person name="Kuo A."/>
            <person name="Mondo S."/>
            <person name="Pangilinan J."/>
            <person name="Riley R."/>
            <person name="Labutti K."/>
            <person name="Andreopoulos B."/>
            <person name="Lipzen A."/>
            <person name="Chen C."/>
            <person name="Yanf M."/>
            <person name="Daum C."/>
            <person name="Ng V."/>
            <person name="Clum A."/>
            <person name="Ohm R."/>
            <person name="Martin F."/>
            <person name="Silar P."/>
            <person name="Natvig D."/>
            <person name="Lalanne C."/>
            <person name="Gautier V."/>
            <person name="Ament-Velasquez S.L."/>
            <person name="Kruys A."/>
            <person name="Hutchinson M.I."/>
            <person name="Powell A.J."/>
            <person name="Barry K."/>
            <person name="Miller A.N."/>
            <person name="Grigoriev I.V."/>
            <person name="Debuchy R."/>
            <person name="Gladieux P."/>
            <person name="Thoren M.H."/>
            <person name="Johannesson H."/>
        </authorList>
    </citation>
    <scope>NUCLEOTIDE SEQUENCE</scope>
    <source>
        <strain evidence="2">PSN293</strain>
    </source>
</reference>
<dbReference type="Proteomes" id="UP001301769">
    <property type="component" value="Unassembled WGS sequence"/>
</dbReference>
<feature type="region of interest" description="Disordered" evidence="1">
    <location>
        <begin position="367"/>
        <end position="405"/>
    </location>
</feature>
<comment type="caution">
    <text evidence="2">The sequence shown here is derived from an EMBL/GenBank/DDBJ whole genome shotgun (WGS) entry which is preliminary data.</text>
</comment>
<evidence type="ECO:0000256" key="1">
    <source>
        <dbReference type="SAM" id="MobiDB-lite"/>
    </source>
</evidence>
<evidence type="ECO:0000313" key="2">
    <source>
        <dbReference type="EMBL" id="KAK4211403.1"/>
    </source>
</evidence>
<dbReference type="EMBL" id="MU858150">
    <property type="protein sequence ID" value="KAK4211403.1"/>
    <property type="molecule type" value="Genomic_DNA"/>
</dbReference>